<organism evidence="1 2">
    <name type="scientific">Grus japonensis</name>
    <name type="common">Japanese crane</name>
    <name type="synonym">Red-crowned crane</name>
    <dbReference type="NCBI Taxonomy" id="30415"/>
    <lineage>
        <taxon>Eukaryota</taxon>
        <taxon>Metazoa</taxon>
        <taxon>Chordata</taxon>
        <taxon>Craniata</taxon>
        <taxon>Vertebrata</taxon>
        <taxon>Euteleostomi</taxon>
        <taxon>Archelosauria</taxon>
        <taxon>Archosauria</taxon>
        <taxon>Dinosauria</taxon>
        <taxon>Saurischia</taxon>
        <taxon>Theropoda</taxon>
        <taxon>Coelurosauria</taxon>
        <taxon>Aves</taxon>
        <taxon>Neognathae</taxon>
        <taxon>Neoaves</taxon>
        <taxon>Gruiformes</taxon>
        <taxon>Gruidae</taxon>
        <taxon>Grus</taxon>
    </lineage>
</organism>
<evidence type="ECO:0000313" key="2">
    <source>
        <dbReference type="Proteomes" id="UP001623348"/>
    </source>
</evidence>
<sequence length="126" mass="14125">MLPLKEGTSDRGVFDFNAWLWPLTTNGRAAVICDAEDRSRQHATLQSCAIATQHHRKEPDIHPAAAEDPTRQLLLCRLLLLRSDTWAQKEMSRRCGTESCQPLPSPGHTCKLKGWSSLTPGTDKYK</sequence>
<keyword evidence="2" id="KW-1185">Reference proteome</keyword>
<evidence type="ECO:0000313" key="1">
    <source>
        <dbReference type="EMBL" id="GAB0176404.1"/>
    </source>
</evidence>
<name>A0ABC9VSG9_GRUJA</name>
<accession>A0ABC9VSG9</accession>
<proteinExistence type="predicted"/>
<reference evidence="1 2" key="1">
    <citation type="submission" date="2024-06" db="EMBL/GenBank/DDBJ databases">
        <title>The draft genome of Grus japonensis, version 3.</title>
        <authorList>
            <person name="Nabeshima K."/>
            <person name="Suzuki S."/>
            <person name="Onuma M."/>
        </authorList>
    </citation>
    <scope>NUCLEOTIDE SEQUENCE [LARGE SCALE GENOMIC DNA]</scope>
    <source>
        <strain evidence="1 2">451A</strain>
    </source>
</reference>
<comment type="caution">
    <text evidence="1">The sequence shown here is derived from an EMBL/GenBank/DDBJ whole genome shotgun (WGS) entry which is preliminary data.</text>
</comment>
<dbReference type="Proteomes" id="UP001623348">
    <property type="component" value="Unassembled WGS sequence"/>
</dbReference>
<protein>
    <submittedName>
        <fullName evidence="1">Uncharacterized protein</fullName>
    </submittedName>
</protein>
<dbReference type="AlphaFoldDB" id="A0ABC9VSG9"/>
<dbReference type="EMBL" id="BAAFJT010000001">
    <property type="protein sequence ID" value="GAB0176404.1"/>
    <property type="molecule type" value="Genomic_DNA"/>
</dbReference>
<gene>
    <name evidence="1" type="ORF">GRJ2_000105600</name>
</gene>